<dbReference type="InterPro" id="IPR000073">
    <property type="entry name" value="AB_hydrolase_1"/>
</dbReference>
<feature type="domain" description="AB hydrolase-1" evidence="1">
    <location>
        <begin position="79"/>
        <end position="318"/>
    </location>
</feature>
<dbReference type="InterPro" id="IPR029058">
    <property type="entry name" value="AB_hydrolase_fold"/>
</dbReference>
<reference evidence="2" key="1">
    <citation type="journal article" date="2013" name="Genome Biol.">
        <title>Reference genomes and transcriptomes of Nicotiana sylvestris and Nicotiana tomentosiformis.</title>
        <authorList>
            <person name="Sierro N."/>
            <person name="Battey J.N."/>
            <person name="Ouadi S."/>
            <person name="Bovet L."/>
            <person name="Goepfert S."/>
            <person name="Bakaher N."/>
            <person name="Peitsch M.C."/>
            <person name="Ivanov N.V."/>
        </authorList>
    </citation>
    <scope>NUCLEOTIDE SEQUENCE [LARGE SCALE GENOMIC DNA]</scope>
</reference>
<protein>
    <submittedName>
        <fullName evidence="3">Uncharacterized protein LOC104239099</fullName>
    </submittedName>
</protein>
<organism evidence="2 3">
    <name type="scientific">Nicotiana sylvestris</name>
    <name type="common">Wood tobacco</name>
    <name type="synonym">South American tobacco</name>
    <dbReference type="NCBI Taxonomy" id="4096"/>
    <lineage>
        <taxon>Eukaryota</taxon>
        <taxon>Viridiplantae</taxon>
        <taxon>Streptophyta</taxon>
        <taxon>Embryophyta</taxon>
        <taxon>Tracheophyta</taxon>
        <taxon>Spermatophyta</taxon>
        <taxon>Magnoliopsida</taxon>
        <taxon>eudicotyledons</taxon>
        <taxon>Gunneridae</taxon>
        <taxon>Pentapetalae</taxon>
        <taxon>asterids</taxon>
        <taxon>lamiids</taxon>
        <taxon>Solanales</taxon>
        <taxon>Solanaceae</taxon>
        <taxon>Nicotianoideae</taxon>
        <taxon>Nicotianeae</taxon>
        <taxon>Nicotiana</taxon>
    </lineage>
</organism>
<dbReference type="PANTHER" id="PTHR10992:SF1067">
    <property type="entry name" value="ESTERASE PIR7A-RELATED"/>
    <property type="match status" value="1"/>
</dbReference>
<dbReference type="GO" id="GO:0009696">
    <property type="term" value="P:salicylic acid metabolic process"/>
    <property type="evidence" value="ECO:0007669"/>
    <property type="project" value="TreeGrafter"/>
</dbReference>
<dbReference type="InterPro" id="IPR045889">
    <property type="entry name" value="MES/HNL"/>
</dbReference>
<dbReference type="KEGG" id="nsy:104239099"/>
<dbReference type="Pfam" id="PF12697">
    <property type="entry name" value="Abhydrolase_6"/>
    <property type="match status" value="2"/>
</dbReference>
<dbReference type="RefSeq" id="XP_009791932.1">
    <property type="nucleotide sequence ID" value="XM_009793630.1"/>
</dbReference>
<dbReference type="SUPFAM" id="SSF53474">
    <property type="entry name" value="alpha/beta-Hydrolases"/>
    <property type="match status" value="2"/>
</dbReference>
<dbReference type="GO" id="GO:0080030">
    <property type="term" value="F:methyl indole-3-acetate esterase activity"/>
    <property type="evidence" value="ECO:0007669"/>
    <property type="project" value="TreeGrafter"/>
</dbReference>
<name>A0A1U7XIP4_NICSY</name>
<dbReference type="FunFam" id="3.40.50.1820:FF:000051">
    <property type="entry name" value="(S)-hydroxynitrile lyase"/>
    <property type="match status" value="2"/>
</dbReference>
<dbReference type="PANTHER" id="PTHR10992">
    <property type="entry name" value="METHYLESTERASE FAMILY MEMBER"/>
    <property type="match status" value="1"/>
</dbReference>
<dbReference type="GO" id="GO:0080031">
    <property type="term" value="F:methyl salicylate esterase activity"/>
    <property type="evidence" value="ECO:0007669"/>
    <property type="project" value="TreeGrafter"/>
</dbReference>
<proteinExistence type="predicted"/>
<reference evidence="3" key="2">
    <citation type="submission" date="2025-08" db="UniProtKB">
        <authorList>
            <consortium name="RefSeq"/>
        </authorList>
    </citation>
    <scope>IDENTIFICATION</scope>
    <source>
        <tissue evidence="3">Leaf</tissue>
    </source>
</reference>
<dbReference type="Proteomes" id="UP000189701">
    <property type="component" value="Unplaced"/>
</dbReference>
<accession>A0A1U7XIP4</accession>
<evidence type="ECO:0000259" key="1">
    <source>
        <dbReference type="Pfam" id="PF12697"/>
    </source>
</evidence>
<evidence type="ECO:0000313" key="2">
    <source>
        <dbReference type="Proteomes" id="UP000189701"/>
    </source>
</evidence>
<dbReference type="Gene3D" id="3.40.50.1820">
    <property type="entry name" value="alpha/beta hydrolase"/>
    <property type="match status" value="2"/>
</dbReference>
<sequence length="716" mass="80180">MKCPILHITWRYFSMKVSYQKSISSITKSPCIGSYFVLILQKKDMEKSKFLTSLVLILLFSYVNATTSVPIWPKASKHFVLVHGACHGAWSWYKIMASLKTSGHNVTALDLGASGVNPKQGLEIPHLSDYFSPLMKFMASLPADEKVILVGHSLGGFAISKAMENFPEKISVAVFVTALMPGPTLNATTIFIESSKAAISVLDNRVTFDSGPMNPPTTFSFGPKYLASYLYPLSPIQDWALATTVVRPLYLYSSDDISKEIVLSSKKYGSVKRVFIVAAEDKVLTKEFQQLMIEKNPPDEVEEISGSDHMAMMSKPLQLFTLLMRIANKWHKWRKTSKHFVLVHGACHGAWSWYKIMASIKTSGHKIIESFAEKISVAAFVTGMMPGPTLNIFTLTKEVKVPFLDSFYLLNTLGSNFMQRTLKLQSFDNLLKSKFLIGLVLILLFPYVNATTSGHKWPKTSKHFVLVHGACHGAWSWYKIMALIKTSGHNVTAMDLGASGVNPKQVLEIPHLSDYFSPLMEFMASLPAHQKVILVGHSYGGLAISKAMERFPEKILVAVFVTAHMPGLTLNATTLLTELQSSSEMVSQLDNRVTYDNGPTNPPTAFFFGPKYLARNVYQQSPIQDWVLATTLARPLYIYSEEDISKEMVLSNKRYGSVRRVFIVAAEDKTLLKEFQEWMIEKNPPDEVEEIPGSDHMVMMSKPLHLFNLLLRIAQK</sequence>
<gene>
    <name evidence="3" type="primary">LOC104239099</name>
</gene>
<dbReference type="eggNOG" id="ENOG502QQCC">
    <property type="taxonomic scope" value="Eukaryota"/>
</dbReference>
<feature type="domain" description="AB hydrolase-1" evidence="1">
    <location>
        <begin position="464"/>
        <end position="706"/>
    </location>
</feature>
<dbReference type="GO" id="GO:0009694">
    <property type="term" value="P:jasmonic acid metabolic process"/>
    <property type="evidence" value="ECO:0007669"/>
    <property type="project" value="TreeGrafter"/>
</dbReference>
<evidence type="ECO:0000313" key="3">
    <source>
        <dbReference type="RefSeq" id="XP_009791932.1"/>
    </source>
</evidence>
<dbReference type="STRING" id="4096.A0A1U7XIP4"/>
<dbReference type="AlphaFoldDB" id="A0A1U7XIP4"/>
<keyword evidence="2" id="KW-1185">Reference proteome</keyword>
<dbReference type="GeneID" id="104239099"/>
<dbReference type="GO" id="GO:0080032">
    <property type="term" value="F:methyl jasmonate esterase activity"/>
    <property type="evidence" value="ECO:0007669"/>
    <property type="project" value="TreeGrafter"/>
</dbReference>